<dbReference type="EMBL" id="AJIX01000033">
    <property type="protein sequence ID" value="KGR07536.1"/>
    <property type="molecule type" value="Genomic_DNA"/>
</dbReference>
<reference evidence="1 2" key="1">
    <citation type="submission" date="2013-12" db="EMBL/GenBank/DDBJ databases">
        <title>The Genome Sequence of Candida albicans P78048.</title>
        <authorList>
            <consortium name="The Broad Institute Genome Sequencing Platform"/>
            <consortium name="The Broad Institute Genome Sequencing Center for Infectious Disease"/>
            <person name="Cuomo C."/>
            <person name="Bennett R."/>
            <person name="Hirakawa M."/>
            <person name="Noverr M."/>
            <person name="Mitchell A."/>
            <person name="Young S.K."/>
            <person name="Zeng Q."/>
            <person name="Gargeya S."/>
            <person name="Fitzgerald M."/>
            <person name="Abouelleil A."/>
            <person name="Alvarado L."/>
            <person name="Berlin A.M."/>
            <person name="Chapman S.B."/>
            <person name="Dewar J."/>
            <person name="Goldberg J."/>
            <person name="Griggs A."/>
            <person name="Gujja S."/>
            <person name="Hansen M."/>
            <person name="Howarth C."/>
            <person name="Imamovic A."/>
            <person name="Larimer J."/>
            <person name="McCowan C."/>
            <person name="Murphy C."/>
            <person name="Pearson M."/>
            <person name="Priest M."/>
            <person name="Roberts A."/>
            <person name="Saif S."/>
            <person name="Shea T."/>
            <person name="Sykes S."/>
            <person name="Wortman J."/>
            <person name="Nusbaum C."/>
            <person name="Birren B."/>
        </authorList>
    </citation>
    <scope>NUCLEOTIDE SEQUENCE [LARGE SCALE GENOMIC DNA]</scope>
    <source>
        <strain evidence="1 2">P78048</strain>
    </source>
</reference>
<organism evidence="1 2">
    <name type="scientific">Candida albicans P78048</name>
    <dbReference type="NCBI Taxonomy" id="1094989"/>
    <lineage>
        <taxon>Eukaryota</taxon>
        <taxon>Fungi</taxon>
        <taxon>Dikarya</taxon>
        <taxon>Ascomycota</taxon>
        <taxon>Saccharomycotina</taxon>
        <taxon>Pichiomycetes</taxon>
        <taxon>Debaryomycetaceae</taxon>
        <taxon>Candida/Lodderomyces clade</taxon>
        <taxon>Candida</taxon>
    </lineage>
</organism>
<dbReference type="AlphaFoldDB" id="A0AB34PN81"/>
<accession>A0AB34PN81</accession>
<evidence type="ECO:0000313" key="1">
    <source>
        <dbReference type="EMBL" id="KGR07536.1"/>
    </source>
</evidence>
<proteinExistence type="predicted"/>
<sequence length="106" mass="12312">MSELQHCRFKMKGAYHIIIPSHIVSISRVGMSPAHLIYHAKLYNICAGNCPLYRMSYPRYILAYLKRHINYMHFISTSTCSSHSFCKAHHKTINCYINHETISRPG</sequence>
<comment type="caution">
    <text evidence="1">The sequence shown here is derived from an EMBL/GenBank/DDBJ whole genome shotgun (WGS) entry which is preliminary data.</text>
</comment>
<gene>
    <name evidence="1" type="ORF">MG3_04813</name>
</gene>
<name>A0AB34PN81_CANAX</name>
<evidence type="ECO:0000313" key="2">
    <source>
        <dbReference type="Proteomes" id="UP000030161"/>
    </source>
</evidence>
<dbReference type="Proteomes" id="UP000030161">
    <property type="component" value="Unassembled WGS sequence"/>
</dbReference>
<protein>
    <submittedName>
        <fullName evidence="1">Uncharacterized protein</fullName>
    </submittedName>
</protein>